<evidence type="ECO:0000313" key="2">
    <source>
        <dbReference type="EMBL" id="RWA12957.1"/>
    </source>
</evidence>
<name>A0A439DEX6_9PEZI</name>
<keyword evidence="1" id="KW-0812">Transmembrane</keyword>
<reference evidence="2 3" key="1">
    <citation type="submission" date="2018-12" db="EMBL/GenBank/DDBJ databases">
        <title>Draft genome sequence of Xylaria grammica IHI A82.</title>
        <authorList>
            <person name="Buettner E."/>
            <person name="Kellner H."/>
        </authorList>
    </citation>
    <scope>NUCLEOTIDE SEQUENCE [LARGE SCALE GENOMIC DNA]</scope>
    <source>
        <strain evidence="2 3">IHI A82</strain>
    </source>
</reference>
<feature type="transmembrane region" description="Helical" evidence="1">
    <location>
        <begin position="82"/>
        <end position="105"/>
    </location>
</feature>
<accession>A0A439DEX6</accession>
<keyword evidence="1" id="KW-0472">Membrane</keyword>
<sequence>MSFEHKDLAPASNFEVDPRHVTYQGQQGYTRFLNSVRISLTGLALLSGITILGTSANALMVYNNTHVSSDFNLPLWPDEFDLRPTVALVVGSSVVVLANLVSILFSKVKVVRSVYHNRRSNFDFRAHTLTWAPFLQLHNQTLVHTSITFIAPFVGFAAALVGIAFFYAVNASTTVDTLQSWSCQWSYVNMRIEPYFGTLCKQSQTALYLSVILVPVEFITLVAAGVQMGLERKARAFVPARKPSLSPALS</sequence>
<dbReference type="AlphaFoldDB" id="A0A439DEX6"/>
<feature type="transmembrane region" description="Helical" evidence="1">
    <location>
        <begin position="40"/>
        <end position="62"/>
    </location>
</feature>
<dbReference type="Proteomes" id="UP000286045">
    <property type="component" value="Unassembled WGS sequence"/>
</dbReference>
<protein>
    <submittedName>
        <fullName evidence="2">Uncharacterized protein</fullName>
    </submittedName>
</protein>
<keyword evidence="1" id="KW-1133">Transmembrane helix</keyword>
<proteinExistence type="predicted"/>
<dbReference type="EMBL" id="RYZI01000038">
    <property type="protein sequence ID" value="RWA12957.1"/>
    <property type="molecule type" value="Genomic_DNA"/>
</dbReference>
<comment type="caution">
    <text evidence="2">The sequence shown here is derived from an EMBL/GenBank/DDBJ whole genome shotgun (WGS) entry which is preliminary data.</text>
</comment>
<keyword evidence="3" id="KW-1185">Reference proteome</keyword>
<feature type="transmembrane region" description="Helical" evidence="1">
    <location>
        <begin position="147"/>
        <end position="169"/>
    </location>
</feature>
<evidence type="ECO:0000313" key="3">
    <source>
        <dbReference type="Proteomes" id="UP000286045"/>
    </source>
</evidence>
<evidence type="ECO:0000256" key="1">
    <source>
        <dbReference type="SAM" id="Phobius"/>
    </source>
</evidence>
<organism evidence="2 3">
    <name type="scientific">Xylaria grammica</name>
    <dbReference type="NCBI Taxonomy" id="363999"/>
    <lineage>
        <taxon>Eukaryota</taxon>
        <taxon>Fungi</taxon>
        <taxon>Dikarya</taxon>
        <taxon>Ascomycota</taxon>
        <taxon>Pezizomycotina</taxon>
        <taxon>Sordariomycetes</taxon>
        <taxon>Xylariomycetidae</taxon>
        <taxon>Xylariales</taxon>
        <taxon>Xylariaceae</taxon>
        <taxon>Xylaria</taxon>
    </lineage>
</organism>
<gene>
    <name evidence="2" type="ORF">EKO27_g2144</name>
</gene>
<feature type="transmembrane region" description="Helical" evidence="1">
    <location>
        <begin position="206"/>
        <end position="226"/>
    </location>
</feature>